<feature type="compositionally biased region" description="Low complexity" evidence="2">
    <location>
        <begin position="614"/>
        <end position="631"/>
    </location>
</feature>
<evidence type="ECO:0000313" key="4">
    <source>
        <dbReference type="Proteomes" id="UP000039865"/>
    </source>
</evidence>
<evidence type="ECO:0000256" key="2">
    <source>
        <dbReference type="SAM" id="MobiDB-lite"/>
    </source>
</evidence>
<sequence length="1186" mass="136417">MKIQETQLIEKILSRASISIKQIANQKLQGRKSPQSSQMQQSATTFDRKSSMSNFKNSSMISQFTGSKQKPTKKGDKGNLRNQQQISEFSQSISQSIIDLQDSSVNNHDEFIDGTEFQSQNMGLQTNLIYPDTSFKDIGVSGFAGGSSSALARKDQNKQLYVPLKKRLMEKSSSQSKLLFETSTSSMISEMSKPGQMNVKKVQVNLGAINSTSNEGVKVLTSQRSMGNLNTARTKSSTKLSTSNVQQQQKKRASNQNNINHQVMNTSMNSSSMYSNQNMRPSTSMSSTNQNNHKQKSPPKVLIRPNQKNEVSNYKQQSINSKDRSSSAKKSIIQPVAVKIQSERDKTPVTKQKKQYEVMQIVVSLGESTSTSNLKPKKSLLGQHAKVFWRAYRKYKFSLTKQKIEVLLQKFELKQQILKEYRQFEDKITIVQKFYLQKQSKQGNKLNGTFKFNKNGKNLIKFIKRQLLAYYQGWKLRKVYQSKFVKNAITQYHDYQKFLFEMEMDPSVNEVMKKQFRSNLPRSKQQILDSINKLMSDPLWFSKISHESPVKIKPNSRVPRKDLNQKKNASKNQEFESERSSILKASENSMATTADIKPWWEQAAEKHKPKSSIKVKQNNKNEVKNNNTNTKSQADLFKTETFNSQNRDLTPQPQKSFLKRKANLKYDPLQNARDAKKQAKVEQKNMIQQQMTQLDGLGQSVADSNDIIAFDSQVSTVTRQLNNLNQLSENIKNEKSIDNMITTINRTIEKYELLIKEHQNQLQSMSQTQKLQQLMILQQANSPERMPFQRVQNMGYLNTSNQNFKNTQRTTNVRSPTTIHTTPGGLLTRESLVGSVNESVSIERSQKNEDFLRNLMPSQRKAFLKKKSQDEADLQQSMRHQRSSSNIMPSMSIGSGPFKEEKSHPKFTKTGLMLTPIEQNQKNSSQNRYKRTKPQNEMLQSKHQPPMQSIKESIDLSYLKKVKSKVDCWTSKLNNNTATIKITESIQKETKRQKPEMSPQKSPKVVEKSSISPLKNKSIDDQQNNSLMKPQKVNSRNSSGVRNMSTSPQQHKQKDLTVQNPKEQQKLTKTIKQLDKLRESIQDDEMCNQESPKNEMSTNKPELTVIDDELQERLQVLDQMNDMLRKLKNQFNQNEKVGKEVFEEILQSDFENVLINMKEEYAQMFQSNRYTVRTEQSEAQKLLQEL</sequence>
<feature type="compositionally biased region" description="Basic and acidic residues" evidence="2">
    <location>
        <begin position="986"/>
        <end position="995"/>
    </location>
</feature>
<feature type="compositionally biased region" description="Polar residues" evidence="2">
    <location>
        <begin position="935"/>
        <end position="948"/>
    </location>
</feature>
<dbReference type="AlphaFoldDB" id="A0A078AZI9"/>
<organism evidence="3 4">
    <name type="scientific">Stylonychia lemnae</name>
    <name type="common">Ciliate</name>
    <dbReference type="NCBI Taxonomy" id="5949"/>
    <lineage>
        <taxon>Eukaryota</taxon>
        <taxon>Sar</taxon>
        <taxon>Alveolata</taxon>
        <taxon>Ciliophora</taxon>
        <taxon>Intramacronucleata</taxon>
        <taxon>Spirotrichea</taxon>
        <taxon>Stichotrichia</taxon>
        <taxon>Sporadotrichida</taxon>
        <taxon>Oxytrichidae</taxon>
        <taxon>Stylonychinae</taxon>
        <taxon>Stylonychia</taxon>
    </lineage>
</organism>
<evidence type="ECO:0000313" key="3">
    <source>
        <dbReference type="EMBL" id="CDW86223.1"/>
    </source>
</evidence>
<feature type="compositionally biased region" description="Polar residues" evidence="2">
    <location>
        <begin position="217"/>
        <end position="263"/>
    </location>
</feature>
<feature type="compositionally biased region" description="Low complexity" evidence="2">
    <location>
        <begin position="264"/>
        <end position="279"/>
    </location>
</feature>
<proteinExistence type="predicted"/>
<dbReference type="InParanoid" id="A0A078AZI9"/>
<feature type="region of interest" description="Disordered" evidence="2">
    <location>
        <begin position="918"/>
        <end position="948"/>
    </location>
</feature>
<feature type="region of interest" description="Disordered" evidence="2">
    <location>
        <begin position="603"/>
        <end position="635"/>
    </location>
</feature>
<name>A0A078AZI9_STYLE</name>
<feature type="region of interest" description="Disordered" evidence="2">
    <location>
        <begin position="551"/>
        <end position="588"/>
    </location>
</feature>
<protein>
    <submittedName>
        <fullName evidence="3">Uncharacterized protein</fullName>
    </submittedName>
</protein>
<accession>A0A078AZI9</accession>
<feature type="compositionally biased region" description="Polar residues" evidence="2">
    <location>
        <begin position="918"/>
        <end position="927"/>
    </location>
</feature>
<feature type="compositionally biased region" description="Polar residues" evidence="2">
    <location>
        <begin position="306"/>
        <end position="320"/>
    </location>
</feature>
<feature type="coiled-coil region" evidence="1">
    <location>
        <begin position="714"/>
        <end position="768"/>
    </location>
</feature>
<gene>
    <name evidence="3" type="primary">Contig13389.g14289</name>
    <name evidence="3" type="ORF">STYLEM_15314</name>
</gene>
<dbReference type="EMBL" id="CCKQ01014458">
    <property type="protein sequence ID" value="CDW86223.1"/>
    <property type="molecule type" value="Genomic_DNA"/>
</dbReference>
<feature type="compositionally biased region" description="Low complexity" evidence="2">
    <location>
        <begin position="51"/>
        <end position="62"/>
    </location>
</feature>
<keyword evidence="4" id="KW-1185">Reference proteome</keyword>
<feature type="region of interest" description="Disordered" evidence="2">
    <location>
        <begin position="217"/>
        <end position="331"/>
    </location>
</feature>
<feature type="region of interest" description="Disordered" evidence="2">
    <location>
        <begin position="984"/>
        <end position="1066"/>
    </location>
</feature>
<evidence type="ECO:0000256" key="1">
    <source>
        <dbReference type="SAM" id="Coils"/>
    </source>
</evidence>
<feature type="compositionally biased region" description="Polar residues" evidence="2">
    <location>
        <begin position="1009"/>
        <end position="1066"/>
    </location>
</feature>
<dbReference type="Proteomes" id="UP000039865">
    <property type="component" value="Unassembled WGS sequence"/>
</dbReference>
<feature type="compositionally biased region" description="Polar residues" evidence="2">
    <location>
        <begin position="27"/>
        <end position="45"/>
    </location>
</feature>
<keyword evidence="1" id="KW-0175">Coiled coil</keyword>
<feature type="compositionally biased region" description="Polar residues" evidence="2">
    <location>
        <begin position="874"/>
        <end position="893"/>
    </location>
</feature>
<feature type="coiled-coil region" evidence="1">
    <location>
        <begin position="1110"/>
        <end position="1137"/>
    </location>
</feature>
<feature type="region of interest" description="Disordered" evidence="2">
    <location>
        <begin position="27"/>
        <end position="79"/>
    </location>
</feature>
<reference evidence="3 4" key="1">
    <citation type="submission" date="2014-06" db="EMBL/GenBank/DDBJ databases">
        <authorList>
            <person name="Swart Estienne"/>
        </authorList>
    </citation>
    <scope>NUCLEOTIDE SEQUENCE [LARGE SCALE GENOMIC DNA]</scope>
    <source>
        <strain evidence="3 4">130c</strain>
    </source>
</reference>
<feature type="region of interest" description="Disordered" evidence="2">
    <location>
        <begin position="865"/>
        <end position="904"/>
    </location>
</feature>
<feature type="compositionally biased region" description="Polar residues" evidence="2">
    <location>
        <begin position="280"/>
        <end position="292"/>
    </location>
</feature>